<evidence type="ECO:0000313" key="3">
    <source>
        <dbReference type="Proteomes" id="UP000690515"/>
    </source>
</evidence>
<reference evidence="2 3" key="1">
    <citation type="submission" date="2021-04" db="EMBL/GenBank/DDBJ databases">
        <authorList>
            <person name="Pira H."/>
            <person name="Risdian C."/>
            <person name="Wink J."/>
        </authorList>
    </citation>
    <scope>NUCLEOTIDE SEQUENCE [LARGE SCALE GENOMIC DNA]</scope>
    <source>
        <strain evidence="2 3">WH53</strain>
    </source>
</reference>
<feature type="compositionally biased region" description="Polar residues" evidence="1">
    <location>
        <begin position="40"/>
        <end position="50"/>
    </location>
</feature>
<comment type="caution">
    <text evidence="2">The sequence shown here is derived from an EMBL/GenBank/DDBJ whole genome shotgun (WGS) entry which is preliminary data.</text>
</comment>
<sequence length="93" mass="10108">MVMEDLLCVTYNGAFYIAPVVYEKSIAALPSNPDEPDADQASTNVSSGTSQPDMVPIGVYLEGKIVPWDRLDSIHYEASVLVRKGDAIFQEAS</sequence>
<dbReference type="RefSeq" id="WP_215819506.1">
    <property type="nucleotide sequence ID" value="NZ_JAGSOY010000018.1"/>
</dbReference>
<proteinExistence type="predicted"/>
<dbReference type="EMBL" id="JAGSOY010000018">
    <property type="protein sequence ID" value="MBU2711344.1"/>
    <property type="molecule type" value="Genomic_DNA"/>
</dbReference>
<keyword evidence="3" id="KW-1185">Reference proteome</keyword>
<organism evidence="2 3">
    <name type="scientific">Zooshikella harenae</name>
    <dbReference type="NCBI Taxonomy" id="2827238"/>
    <lineage>
        <taxon>Bacteria</taxon>
        <taxon>Pseudomonadati</taxon>
        <taxon>Pseudomonadota</taxon>
        <taxon>Gammaproteobacteria</taxon>
        <taxon>Oceanospirillales</taxon>
        <taxon>Zooshikellaceae</taxon>
        <taxon>Zooshikella</taxon>
    </lineage>
</organism>
<accession>A0ABS5ZBH1</accession>
<name>A0ABS5ZBH1_9GAMM</name>
<evidence type="ECO:0000256" key="1">
    <source>
        <dbReference type="SAM" id="MobiDB-lite"/>
    </source>
</evidence>
<protein>
    <submittedName>
        <fullName evidence="2">Uncharacterized protein</fullName>
    </submittedName>
</protein>
<dbReference type="Proteomes" id="UP000690515">
    <property type="component" value="Unassembled WGS sequence"/>
</dbReference>
<evidence type="ECO:0000313" key="2">
    <source>
        <dbReference type="EMBL" id="MBU2711344.1"/>
    </source>
</evidence>
<gene>
    <name evidence="2" type="ORF">KCG35_09750</name>
</gene>
<feature type="region of interest" description="Disordered" evidence="1">
    <location>
        <begin position="29"/>
        <end position="50"/>
    </location>
</feature>